<protein>
    <submittedName>
        <fullName evidence="3">Amidase</fullName>
        <ecNumber evidence="3">3.5.1.4</ecNumber>
    </submittedName>
</protein>
<dbReference type="GO" id="GO:0004040">
    <property type="term" value="F:amidase activity"/>
    <property type="evidence" value="ECO:0007669"/>
    <property type="project" value="UniProtKB-EC"/>
</dbReference>
<accession>A0ABS4IHM1</accession>
<dbReference type="InterPro" id="IPR020556">
    <property type="entry name" value="Amidase_CS"/>
</dbReference>
<feature type="domain" description="Amidase" evidence="2">
    <location>
        <begin position="27"/>
        <end position="476"/>
    </location>
</feature>
<comment type="similarity">
    <text evidence="1">Belongs to the amidase family.</text>
</comment>
<dbReference type="Pfam" id="PF01425">
    <property type="entry name" value="Amidase"/>
    <property type="match status" value="1"/>
</dbReference>
<dbReference type="InterPro" id="IPR023631">
    <property type="entry name" value="Amidase_dom"/>
</dbReference>
<dbReference type="PANTHER" id="PTHR11895">
    <property type="entry name" value="TRANSAMIDASE"/>
    <property type="match status" value="1"/>
</dbReference>
<dbReference type="Proteomes" id="UP001519345">
    <property type="component" value="Unassembled WGS sequence"/>
</dbReference>
<evidence type="ECO:0000259" key="2">
    <source>
        <dbReference type="Pfam" id="PF01425"/>
    </source>
</evidence>
<dbReference type="NCBIfam" id="NF005099">
    <property type="entry name" value="PRK06529.1"/>
    <property type="match status" value="1"/>
</dbReference>
<dbReference type="Gene3D" id="3.90.1300.10">
    <property type="entry name" value="Amidase signature (AS) domain"/>
    <property type="match status" value="1"/>
</dbReference>
<organism evidence="3 4">
    <name type="scientific">Virgibacillus natechei</name>
    <dbReference type="NCBI Taxonomy" id="1216297"/>
    <lineage>
        <taxon>Bacteria</taxon>
        <taxon>Bacillati</taxon>
        <taxon>Bacillota</taxon>
        <taxon>Bacilli</taxon>
        <taxon>Bacillales</taxon>
        <taxon>Bacillaceae</taxon>
        <taxon>Virgibacillus</taxon>
    </lineage>
</organism>
<dbReference type="EMBL" id="JAGGKX010000013">
    <property type="protein sequence ID" value="MBP1970450.1"/>
    <property type="molecule type" value="Genomic_DNA"/>
</dbReference>
<evidence type="ECO:0000256" key="1">
    <source>
        <dbReference type="ARBA" id="ARBA00009199"/>
    </source>
</evidence>
<keyword evidence="3" id="KW-0378">Hydrolase</keyword>
<dbReference type="EC" id="3.5.1.4" evidence="3"/>
<name>A0ABS4IHM1_9BACI</name>
<dbReference type="InterPro" id="IPR000120">
    <property type="entry name" value="Amidase"/>
</dbReference>
<reference evidence="3 4" key="1">
    <citation type="submission" date="2021-03" db="EMBL/GenBank/DDBJ databases">
        <title>Genomic Encyclopedia of Type Strains, Phase IV (KMG-IV): sequencing the most valuable type-strain genomes for metagenomic binning, comparative biology and taxonomic classification.</title>
        <authorList>
            <person name="Goeker M."/>
        </authorList>
    </citation>
    <scope>NUCLEOTIDE SEQUENCE [LARGE SCALE GENOMIC DNA]</scope>
    <source>
        <strain evidence="3 4">DSM 25609</strain>
    </source>
</reference>
<evidence type="ECO:0000313" key="4">
    <source>
        <dbReference type="Proteomes" id="UP001519345"/>
    </source>
</evidence>
<evidence type="ECO:0000313" key="3">
    <source>
        <dbReference type="EMBL" id="MBP1970450.1"/>
    </source>
</evidence>
<comment type="caution">
    <text evidence="3">The sequence shown here is derived from an EMBL/GenBank/DDBJ whole genome shotgun (WGS) entry which is preliminary data.</text>
</comment>
<dbReference type="PROSITE" id="PS00571">
    <property type="entry name" value="AMIDASES"/>
    <property type="match status" value="1"/>
</dbReference>
<gene>
    <name evidence="3" type="ORF">J2Z83_002571</name>
</gene>
<dbReference type="SUPFAM" id="SSF75304">
    <property type="entry name" value="Amidase signature (AS) enzymes"/>
    <property type="match status" value="1"/>
</dbReference>
<proteinExistence type="inferred from homology"/>
<dbReference type="PANTHER" id="PTHR11895:SF7">
    <property type="entry name" value="GLUTAMYL-TRNA(GLN) AMIDOTRANSFERASE SUBUNIT A, MITOCHONDRIAL"/>
    <property type="match status" value="1"/>
</dbReference>
<dbReference type="InterPro" id="IPR036928">
    <property type="entry name" value="AS_sf"/>
</dbReference>
<keyword evidence="4" id="KW-1185">Reference proteome</keyword>
<sequence length="511" mass="55694">MDLHTYVNLDATALAERVKAKEITPRELLELGFQQLEKMNPSLNAVTHSRKEKALAEAERIDVEASPFAGVPILLKNLSQRLTDEPLTSGSPLLMSTVSAHDSHFVKKFREAGFQFMGHTNTPEFGLKNITEPDLHGPSRNPWNTDYSPGGSSGGAAAAVASGMVPIAGASDGGGSIRIPASFTGLFGLKPTRGRTPVGPGAGRQWQGASIDFILSKSVRDSAAMLDELQVVQPEAAFHTPLFPASYKTAMKDSFERPLRIAFSTKSPVGTPVSEDAKTAVKNTVRWLEREGHIVEEKENGVDGIQLMKDYYLMNSGEISSLVRGLEKGIGRAITADDVEIETWMLNQAGKSVSAAEFSASLSSWDTAAAHMATLHETYDFYITPATAYTAPKVGELTYSRQEQMKLRAQMNELAKQEQQALVYDLFLPSLTYTPFTQLANLTGQPAMSVPVHLSDEGLPLGVQVMASKGEENRLLQLAYQLEQSELWIDIKQLVADPVLAKHNSKRAIHE</sequence>
<dbReference type="RefSeq" id="WP_209463577.1">
    <property type="nucleotide sequence ID" value="NZ_CP110224.1"/>
</dbReference>